<dbReference type="SUPFAM" id="SSF47616">
    <property type="entry name" value="GST C-terminal domain-like"/>
    <property type="match status" value="1"/>
</dbReference>
<evidence type="ECO:0000313" key="1">
    <source>
        <dbReference type="EMBL" id="KAH0500741.1"/>
    </source>
</evidence>
<dbReference type="GO" id="GO:0005634">
    <property type="term" value="C:nucleus"/>
    <property type="evidence" value="ECO:0007669"/>
    <property type="project" value="TreeGrafter"/>
</dbReference>
<name>A0A8J6FVI3_MICOH</name>
<proteinExistence type="predicted"/>
<dbReference type="Gene3D" id="1.20.1050.10">
    <property type="match status" value="1"/>
</dbReference>
<sequence>MVDALLYYGLYHFVVDLIVQEKENSPNASHWFCHIQHYPDIRQHLSTVVFVKSRLDATSHSKPLLCSKRIRSIEENVFWTVALT</sequence>
<dbReference type="GO" id="GO:0017101">
    <property type="term" value="C:aminoacyl-tRNA synthetase multienzyme complex"/>
    <property type="evidence" value="ECO:0007669"/>
    <property type="project" value="InterPro"/>
</dbReference>
<dbReference type="PANTHER" id="PTHR44490:SF1">
    <property type="entry name" value="EUKARYOTIC TRANSLATION ELONGATION FACTOR 1 EPSILON-1"/>
    <property type="match status" value="1"/>
</dbReference>
<dbReference type="EMBL" id="JAATJU010027200">
    <property type="protein sequence ID" value="KAH0500741.1"/>
    <property type="molecule type" value="Genomic_DNA"/>
</dbReference>
<dbReference type="GO" id="GO:0005737">
    <property type="term" value="C:cytoplasm"/>
    <property type="evidence" value="ECO:0007669"/>
    <property type="project" value="TreeGrafter"/>
</dbReference>
<keyword evidence="1" id="KW-0251">Elongation factor</keyword>
<organism evidence="1 2">
    <name type="scientific">Microtus ochrogaster</name>
    <name type="common">Prairie vole</name>
    <dbReference type="NCBI Taxonomy" id="79684"/>
    <lineage>
        <taxon>Eukaryota</taxon>
        <taxon>Metazoa</taxon>
        <taxon>Chordata</taxon>
        <taxon>Craniata</taxon>
        <taxon>Vertebrata</taxon>
        <taxon>Euteleostomi</taxon>
        <taxon>Mammalia</taxon>
        <taxon>Eutheria</taxon>
        <taxon>Euarchontoglires</taxon>
        <taxon>Glires</taxon>
        <taxon>Rodentia</taxon>
        <taxon>Myomorpha</taxon>
        <taxon>Muroidea</taxon>
        <taxon>Cricetidae</taxon>
        <taxon>Arvicolinae</taxon>
        <taxon>Microtus</taxon>
    </lineage>
</organism>
<protein>
    <submittedName>
        <fullName evidence="1">Eukaryotic translation elongation factor 1 epsilon-1</fullName>
    </submittedName>
</protein>
<accession>A0A8J6FVI3</accession>
<keyword evidence="1" id="KW-0648">Protein biosynthesis</keyword>
<dbReference type="InterPro" id="IPR042450">
    <property type="entry name" value="EEF1E1"/>
</dbReference>
<gene>
    <name evidence="1" type="ORF">LTLLF_200300</name>
</gene>
<dbReference type="AlphaFoldDB" id="A0A8J6FVI3"/>
<evidence type="ECO:0000313" key="2">
    <source>
        <dbReference type="Proteomes" id="UP000710432"/>
    </source>
</evidence>
<dbReference type="GO" id="GO:0043517">
    <property type="term" value="P:positive regulation of DNA damage response, signal transduction by p53 class mediator"/>
    <property type="evidence" value="ECO:0007669"/>
    <property type="project" value="InterPro"/>
</dbReference>
<reference evidence="1" key="1">
    <citation type="submission" date="2020-03" db="EMBL/GenBank/DDBJ databases">
        <title>Studies in the Genomics of Life Span.</title>
        <authorList>
            <person name="Glass D."/>
        </authorList>
    </citation>
    <scope>NUCLEOTIDE SEQUENCE</scope>
    <source>
        <strain evidence="1">LTLLF</strain>
        <tissue evidence="1">Muscle</tissue>
    </source>
</reference>
<dbReference type="InterPro" id="IPR036282">
    <property type="entry name" value="Glutathione-S-Trfase_C_sf"/>
</dbReference>
<dbReference type="GO" id="GO:0003746">
    <property type="term" value="F:translation elongation factor activity"/>
    <property type="evidence" value="ECO:0007669"/>
    <property type="project" value="UniProtKB-KW"/>
</dbReference>
<comment type="caution">
    <text evidence="1">The sequence shown here is derived from an EMBL/GenBank/DDBJ whole genome shotgun (WGS) entry which is preliminary data.</text>
</comment>
<dbReference type="PANTHER" id="PTHR44490">
    <property type="entry name" value="EUKARYOTIC TRANSLATION ELONGATION FACTOR 1 EPSILON-1"/>
    <property type="match status" value="1"/>
</dbReference>
<dbReference type="Proteomes" id="UP000710432">
    <property type="component" value="Unassembled WGS sequence"/>
</dbReference>